<dbReference type="CDD" id="cd00093">
    <property type="entry name" value="HTH_XRE"/>
    <property type="match status" value="1"/>
</dbReference>
<dbReference type="InterPro" id="IPR001387">
    <property type="entry name" value="Cro/C1-type_HTH"/>
</dbReference>
<dbReference type="Pfam" id="PF13560">
    <property type="entry name" value="HTH_31"/>
    <property type="match status" value="1"/>
</dbReference>
<proteinExistence type="predicted"/>
<reference evidence="2 3" key="1">
    <citation type="journal article" date="2019" name="Int. J. Syst. Evol. Microbiol.">
        <title>The Global Catalogue of Microorganisms (GCM) 10K type strain sequencing project: providing services to taxonomists for standard genome sequencing and annotation.</title>
        <authorList>
            <consortium name="The Broad Institute Genomics Platform"/>
            <consortium name="The Broad Institute Genome Sequencing Center for Infectious Disease"/>
            <person name="Wu L."/>
            <person name="Ma J."/>
        </authorList>
    </citation>
    <scope>NUCLEOTIDE SEQUENCE [LARGE SCALE GENOMIC DNA]</scope>
    <source>
        <strain evidence="2 3">JCM 16114</strain>
    </source>
</reference>
<comment type="caution">
    <text evidence="2">The sequence shown here is derived from an EMBL/GenBank/DDBJ whole genome shotgun (WGS) entry which is preliminary data.</text>
</comment>
<dbReference type="EMBL" id="BAAAQX010000015">
    <property type="protein sequence ID" value="GAA2210103.1"/>
    <property type="molecule type" value="Genomic_DNA"/>
</dbReference>
<protein>
    <submittedName>
        <fullName evidence="2">Helix-turn-helix transcriptional regulator</fullName>
    </submittedName>
</protein>
<gene>
    <name evidence="2" type="ORF">GCM10009850_055620</name>
</gene>
<dbReference type="InterPro" id="IPR043917">
    <property type="entry name" value="DUF5753"/>
</dbReference>
<evidence type="ECO:0000259" key="1">
    <source>
        <dbReference type="PROSITE" id="PS50943"/>
    </source>
</evidence>
<accession>A0ABN3CLL5</accession>
<keyword evidence="3" id="KW-1185">Reference proteome</keyword>
<evidence type="ECO:0000313" key="3">
    <source>
        <dbReference type="Proteomes" id="UP001499843"/>
    </source>
</evidence>
<dbReference type="Proteomes" id="UP001499843">
    <property type="component" value="Unassembled WGS sequence"/>
</dbReference>
<feature type="domain" description="HTH cro/C1-type" evidence="1">
    <location>
        <begin position="1"/>
        <end position="46"/>
    </location>
</feature>
<name>A0ABN3CLL5_9ACTN</name>
<dbReference type="PROSITE" id="PS50943">
    <property type="entry name" value="HTH_CROC1"/>
    <property type="match status" value="1"/>
</dbReference>
<dbReference type="InterPro" id="IPR010982">
    <property type="entry name" value="Lambda_DNA-bd_dom_sf"/>
</dbReference>
<dbReference type="Pfam" id="PF19054">
    <property type="entry name" value="DUF5753"/>
    <property type="match status" value="1"/>
</dbReference>
<dbReference type="SUPFAM" id="SSF47413">
    <property type="entry name" value="lambda repressor-like DNA-binding domains"/>
    <property type="match status" value="1"/>
</dbReference>
<organism evidence="2 3">
    <name type="scientific">Nonomuraea monospora</name>
    <dbReference type="NCBI Taxonomy" id="568818"/>
    <lineage>
        <taxon>Bacteria</taxon>
        <taxon>Bacillati</taxon>
        <taxon>Actinomycetota</taxon>
        <taxon>Actinomycetes</taxon>
        <taxon>Streptosporangiales</taxon>
        <taxon>Streptosporangiaceae</taxon>
        <taxon>Nonomuraea</taxon>
    </lineage>
</organism>
<dbReference type="Gene3D" id="1.10.260.40">
    <property type="entry name" value="lambda repressor-like DNA-binding domains"/>
    <property type="match status" value="1"/>
</dbReference>
<sequence>MTIEEVAGRLPASATKISRMENGRRGASPRDIRNLSEIYGVDDERVVDTLIALASESRYQGLRQEFGDLGHAVMYTHMDIEAAAFAITEVQISYLPALLQVEEYARSLIRGIQPGLATEMLERRVQARMKRRARLWEEPALPYCALVDEAALRREVGGTRVMRRQLDHLLRMTAERRVTLQVMPFCGGAYRGMDGSFMLYEMHEPMPTPVVFVEAMDSVEYLEKPATVAIYRDAIKDLKKVALSPAASARLIDQYASRRVAI</sequence>
<evidence type="ECO:0000313" key="2">
    <source>
        <dbReference type="EMBL" id="GAA2210103.1"/>
    </source>
</evidence>